<keyword evidence="2" id="KW-1133">Transmembrane helix</keyword>
<evidence type="ECO:0000313" key="4">
    <source>
        <dbReference type="Proteomes" id="UP001281656"/>
    </source>
</evidence>
<keyword evidence="4" id="KW-1185">Reference proteome</keyword>
<keyword evidence="2" id="KW-0812">Transmembrane</keyword>
<dbReference type="EMBL" id="JARUJP010000008">
    <property type="protein sequence ID" value="MDW8801187.1"/>
    <property type="molecule type" value="Genomic_DNA"/>
</dbReference>
<feature type="region of interest" description="Disordered" evidence="1">
    <location>
        <begin position="62"/>
        <end position="94"/>
    </location>
</feature>
<protein>
    <recommendedName>
        <fullName evidence="5">Secreted protein</fullName>
    </recommendedName>
</protein>
<reference evidence="3 4" key="1">
    <citation type="submission" date="2023-04" db="EMBL/GenBank/DDBJ databases">
        <title>Clostridium tannerae sp. nov., isolated from the fecal material of an alpaca.</title>
        <authorList>
            <person name="Miller S."/>
            <person name="Hendry M."/>
            <person name="King J."/>
            <person name="Sankaranarayanan K."/>
            <person name="Lawson P.A."/>
        </authorList>
    </citation>
    <scope>NUCLEOTIDE SEQUENCE [LARGE SCALE GENOMIC DNA]</scope>
    <source>
        <strain evidence="3 4">A1-XYC3</strain>
    </source>
</reference>
<dbReference type="Proteomes" id="UP001281656">
    <property type="component" value="Unassembled WGS sequence"/>
</dbReference>
<organism evidence="3 4">
    <name type="scientific">Clostridium tanneri</name>
    <dbReference type="NCBI Taxonomy" id="3037988"/>
    <lineage>
        <taxon>Bacteria</taxon>
        <taxon>Bacillati</taxon>
        <taxon>Bacillota</taxon>
        <taxon>Clostridia</taxon>
        <taxon>Eubacteriales</taxon>
        <taxon>Clostridiaceae</taxon>
        <taxon>Clostridium</taxon>
    </lineage>
</organism>
<sequence>MVKPSIFSKDYEKQMKRRKRRIVFIGCLSIIIIVFAVMSVKGIFEEVRKDMTKNLTTTDKKDVKTIDPKNSEKEEPKKTETKENGKDKKPEGYDIHLSDGKTITAVYEVKDNNKLFKEIAPAENNVSYSMSPSKQSMVVFDNKVQSIILIDVNGNKQDVTNPQYTSTSGTVISKDSQLSSQPDYIWCSSPKFIDEDNIAYISQLPWLGKTTKYIWIENLKDKSHILVQGIEGEDITLGDLTDKGVTVTSDGRTVFLDASGNISE</sequence>
<evidence type="ECO:0000313" key="3">
    <source>
        <dbReference type="EMBL" id="MDW8801187.1"/>
    </source>
</evidence>
<dbReference type="RefSeq" id="WP_318797858.1">
    <property type="nucleotide sequence ID" value="NZ_JARUJP010000008.1"/>
</dbReference>
<accession>A0ABU4JSP8</accession>
<evidence type="ECO:0000256" key="1">
    <source>
        <dbReference type="SAM" id="MobiDB-lite"/>
    </source>
</evidence>
<gene>
    <name evidence="3" type="ORF">P8V03_08460</name>
</gene>
<comment type="caution">
    <text evidence="3">The sequence shown here is derived from an EMBL/GenBank/DDBJ whole genome shotgun (WGS) entry which is preliminary data.</text>
</comment>
<evidence type="ECO:0000256" key="2">
    <source>
        <dbReference type="SAM" id="Phobius"/>
    </source>
</evidence>
<name>A0ABU4JSP8_9CLOT</name>
<evidence type="ECO:0008006" key="5">
    <source>
        <dbReference type="Google" id="ProtNLM"/>
    </source>
</evidence>
<keyword evidence="2" id="KW-0472">Membrane</keyword>
<feature type="transmembrane region" description="Helical" evidence="2">
    <location>
        <begin position="21"/>
        <end position="44"/>
    </location>
</feature>
<proteinExistence type="predicted"/>